<dbReference type="AlphaFoldDB" id="G4TPE7"/>
<feature type="region of interest" description="Disordered" evidence="1">
    <location>
        <begin position="1"/>
        <end position="34"/>
    </location>
</feature>
<dbReference type="OrthoDB" id="545910at2759"/>
<dbReference type="Pfam" id="PF13532">
    <property type="entry name" value="2OG-FeII_Oxy_2"/>
    <property type="match status" value="1"/>
</dbReference>
<protein>
    <recommendedName>
        <fullName evidence="2">Fe2OG dioxygenase domain-containing protein</fullName>
    </recommendedName>
</protein>
<reference evidence="3 4" key="1">
    <citation type="journal article" date="2011" name="PLoS Pathog.">
        <title>Endophytic Life Strategies Decoded by Genome and Transcriptome Analyses of the Mutualistic Root Symbiont Piriformospora indica.</title>
        <authorList>
            <person name="Zuccaro A."/>
            <person name="Lahrmann U."/>
            <person name="Guldener U."/>
            <person name="Langen G."/>
            <person name="Pfiffi S."/>
            <person name="Biedenkopf D."/>
            <person name="Wong P."/>
            <person name="Samans B."/>
            <person name="Grimm C."/>
            <person name="Basiewicz M."/>
            <person name="Murat C."/>
            <person name="Martin F."/>
            <person name="Kogel K.H."/>
        </authorList>
    </citation>
    <scope>NUCLEOTIDE SEQUENCE [LARGE SCALE GENOMIC DNA]</scope>
    <source>
        <strain evidence="3 4">DSM 11827</strain>
    </source>
</reference>
<dbReference type="PANTHER" id="PTHR31212">
    <property type="entry name" value="ALPHA-KETOGLUTARATE-DEPENDENT DIOXYGENASE ALKB HOMOLOG 3"/>
    <property type="match status" value="1"/>
</dbReference>
<organism evidence="3 4">
    <name type="scientific">Serendipita indica (strain DSM 11827)</name>
    <name type="common">Root endophyte fungus</name>
    <name type="synonym">Piriformospora indica</name>
    <dbReference type="NCBI Taxonomy" id="1109443"/>
    <lineage>
        <taxon>Eukaryota</taxon>
        <taxon>Fungi</taxon>
        <taxon>Dikarya</taxon>
        <taxon>Basidiomycota</taxon>
        <taxon>Agaricomycotina</taxon>
        <taxon>Agaricomycetes</taxon>
        <taxon>Sebacinales</taxon>
        <taxon>Serendipitaceae</taxon>
        <taxon>Serendipita</taxon>
    </lineage>
</organism>
<dbReference type="STRING" id="1109443.G4TPE7"/>
<evidence type="ECO:0000313" key="4">
    <source>
        <dbReference type="Proteomes" id="UP000007148"/>
    </source>
</evidence>
<dbReference type="HOGENOM" id="CLU_048788_1_0_1"/>
<dbReference type="InterPro" id="IPR005123">
    <property type="entry name" value="Oxoglu/Fe-dep_dioxygenase_dom"/>
</dbReference>
<comment type="caution">
    <text evidence="3">The sequence shown here is derived from an EMBL/GenBank/DDBJ whole genome shotgun (WGS) entry which is preliminary data.</text>
</comment>
<evidence type="ECO:0000259" key="2">
    <source>
        <dbReference type="PROSITE" id="PS51471"/>
    </source>
</evidence>
<gene>
    <name evidence="3" type="ORF">PIIN_07144</name>
</gene>
<dbReference type="InterPro" id="IPR037151">
    <property type="entry name" value="AlkB-like_sf"/>
</dbReference>
<dbReference type="eggNOG" id="ENOG502QTDK">
    <property type="taxonomic scope" value="Eukaryota"/>
</dbReference>
<dbReference type="InterPro" id="IPR032854">
    <property type="entry name" value="ALKBH3"/>
</dbReference>
<accession>G4TPE7</accession>
<dbReference type="PROSITE" id="PS51471">
    <property type="entry name" value="FE2OG_OXY"/>
    <property type="match status" value="1"/>
</dbReference>
<dbReference type="InterPro" id="IPR027450">
    <property type="entry name" value="AlkB-like"/>
</dbReference>
<name>G4TPE7_SERID</name>
<dbReference type="Proteomes" id="UP000007148">
    <property type="component" value="Unassembled WGS sequence"/>
</dbReference>
<dbReference type="GO" id="GO:0051213">
    <property type="term" value="F:dioxygenase activity"/>
    <property type="evidence" value="ECO:0007669"/>
    <property type="project" value="InterPro"/>
</dbReference>
<proteinExistence type="predicted"/>
<dbReference type="EMBL" id="CAFZ01000208">
    <property type="protein sequence ID" value="CCA73190.1"/>
    <property type="molecule type" value="Genomic_DNA"/>
</dbReference>
<dbReference type="SUPFAM" id="SSF51197">
    <property type="entry name" value="Clavaminate synthase-like"/>
    <property type="match status" value="1"/>
</dbReference>
<dbReference type="OMA" id="TQHHWQH"/>
<dbReference type="InParanoid" id="G4TPE7"/>
<dbReference type="PANTHER" id="PTHR31212:SF4">
    <property type="entry name" value="ALPHA-KETOGLUTARATE-DEPENDENT DIOXYGENASE ALKB HOMOLOG 3"/>
    <property type="match status" value="1"/>
</dbReference>
<feature type="domain" description="Fe2OG dioxygenase" evidence="2">
    <location>
        <begin position="156"/>
        <end position="256"/>
    </location>
</feature>
<evidence type="ECO:0000313" key="3">
    <source>
        <dbReference type="EMBL" id="CCA73190.1"/>
    </source>
</evidence>
<sequence length="258" mass="29296">MDQSRKRRANSPLTSGISAKKPKQEVSALSIKTQKQHDNSPALLKLPNSNVDIDSDWAQQYRIPNLPGADVYYQADFVDEERANSWYQLLCELETWYRPTLTMYGKGYIQSRSIAGYVTSPDLTARYSGHSVQMNHPYPPLLIEIQNRVSEALGVGFDHIMLNWYQNGSVHIGKHRDTKDNQVIASLSLGAKRTFVMHPHISKGEKKVDADATRWVLANGSLLVMQGDTQENWKHEIPKEPKVKEGRISLTFRQIVHA</sequence>
<dbReference type="GO" id="GO:0006307">
    <property type="term" value="P:DNA alkylation repair"/>
    <property type="evidence" value="ECO:0007669"/>
    <property type="project" value="InterPro"/>
</dbReference>
<keyword evidence="4" id="KW-1185">Reference proteome</keyword>
<dbReference type="Gene3D" id="2.60.120.590">
    <property type="entry name" value="Alpha-ketoglutarate-dependent dioxygenase AlkB-like"/>
    <property type="match status" value="1"/>
</dbReference>
<evidence type="ECO:0000256" key="1">
    <source>
        <dbReference type="SAM" id="MobiDB-lite"/>
    </source>
</evidence>